<reference evidence="2 3" key="1">
    <citation type="journal article" date="2015" name="Genome Announc.">
        <title>Expanding the biotechnology potential of lactobacilli through comparative genomics of 213 strains and associated genera.</title>
        <authorList>
            <person name="Sun Z."/>
            <person name="Harris H.M."/>
            <person name="McCann A."/>
            <person name="Guo C."/>
            <person name="Argimon S."/>
            <person name="Zhang W."/>
            <person name="Yang X."/>
            <person name="Jeffery I.B."/>
            <person name="Cooney J.C."/>
            <person name="Kagawa T.F."/>
            <person name="Liu W."/>
            <person name="Song Y."/>
            <person name="Salvetti E."/>
            <person name="Wrobel A."/>
            <person name="Rasinkangas P."/>
            <person name="Parkhill J."/>
            <person name="Rea M.C."/>
            <person name="O'Sullivan O."/>
            <person name="Ritari J."/>
            <person name="Douillard F.P."/>
            <person name="Paul Ross R."/>
            <person name="Yang R."/>
            <person name="Briner A.E."/>
            <person name="Felis G.E."/>
            <person name="de Vos W.M."/>
            <person name="Barrangou R."/>
            <person name="Klaenhammer T.R."/>
            <person name="Caufield P.W."/>
            <person name="Cui Y."/>
            <person name="Zhang H."/>
            <person name="O'Toole P.W."/>
        </authorList>
    </citation>
    <scope>NUCLEOTIDE SEQUENCE [LARGE SCALE GENOMIC DNA]</scope>
    <source>
        <strain evidence="2 3">DSM 20335</strain>
    </source>
</reference>
<sequence length="114" mass="13098">MTVNIYDNANEMADALRQLPQFTALQAAFGKMKADPIAYGMYQQMQQIQGELQQKQMSGQEVTDEDVQQLRDLGDKLMKVDMMKDLMDREREMNSVMDEINGIVTKPITDLYRG</sequence>
<dbReference type="STRING" id="1423738.FC84_GL001246"/>
<dbReference type="EMBL" id="AYYK01000025">
    <property type="protein sequence ID" value="KRM78224.1"/>
    <property type="molecule type" value="Genomic_DNA"/>
</dbReference>
<dbReference type="PATRIC" id="fig|1423738.3.peg.1262"/>
<dbReference type="SUPFAM" id="SSF158622">
    <property type="entry name" value="YheA/YmcA-like"/>
    <property type="match status" value="1"/>
</dbReference>
<proteinExistence type="inferred from homology"/>
<name>A0A0R2BGY5_9LACO</name>
<evidence type="ECO:0000256" key="1">
    <source>
        <dbReference type="HAMAP-Rule" id="MF_01526"/>
    </source>
</evidence>
<dbReference type="RefSeq" id="WP_057757847.1">
    <property type="nucleotide sequence ID" value="NZ_AYYK01000025.1"/>
</dbReference>
<dbReference type="InterPro" id="IPR010368">
    <property type="entry name" value="Com_YlbF"/>
</dbReference>
<dbReference type="OrthoDB" id="9811402at2"/>
<accession>A0A0R2BGY5</accession>
<evidence type="ECO:0000313" key="3">
    <source>
        <dbReference type="Proteomes" id="UP000051813"/>
    </source>
</evidence>
<comment type="caution">
    <text evidence="2">The sequence shown here is derived from an EMBL/GenBank/DDBJ whole genome shotgun (WGS) entry which is preliminary data.</text>
</comment>
<dbReference type="HAMAP" id="MF_01526">
    <property type="entry name" value="UPF0342"/>
    <property type="match status" value="1"/>
</dbReference>
<dbReference type="Gene3D" id="1.20.1500.10">
    <property type="entry name" value="YheA/YmcA-like"/>
    <property type="match status" value="1"/>
</dbReference>
<organism evidence="2 3">
    <name type="scientific">Lapidilactobacillus dextrinicus DSM 20335</name>
    <dbReference type="NCBI Taxonomy" id="1423738"/>
    <lineage>
        <taxon>Bacteria</taxon>
        <taxon>Bacillati</taxon>
        <taxon>Bacillota</taxon>
        <taxon>Bacilli</taxon>
        <taxon>Lactobacillales</taxon>
        <taxon>Lactobacillaceae</taxon>
        <taxon>Lapidilactobacillus</taxon>
    </lineage>
</organism>
<protein>
    <recommendedName>
        <fullName evidence="1">UPF0342 protein FC84_GL001246</fullName>
    </recommendedName>
</protein>
<gene>
    <name evidence="2" type="ORF">FC84_GL001246</name>
</gene>
<keyword evidence="3" id="KW-1185">Reference proteome</keyword>
<dbReference type="Proteomes" id="UP000051813">
    <property type="component" value="Unassembled WGS sequence"/>
</dbReference>
<dbReference type="Pfam" id="PF06133">
    <property type="entry name" value="Com_YlbF"/>
    <property type="match status" value="1"/>
</dbReference>
<comment type="similarity">
    <text evidence="1">Belongs to the UPF0342 family.</text>
</comment>
<dbReference type="AlphaFoldDB" id="A0A0R2BGY5"/>
<evidence type="ECO:0000313" key="2">
    <source>
        <dbReference type="EMBL" id="KRM78224.1"/>
    </source>
</evidence>
<dbReference type="InterPro" id="IPR023378">
    <property type="entry name" value="YheA/YmcA-like_dom_sf"/>
</dbReference>